<keyword evidence="6" id="KW-0547">Nucleotide-binding</keyword>
<dbReference type="SUPFAM" id="SSF158472">
    <property type="entry name" value="HAMP domain-like"/>
    <property type="match status" value="1"/>
</dbReference>
<gene>
    <name evidence="12" type="ORF">AWV77_11815</name>
</gene>
<evidence type="ECO:0000256" key="3">
    <source>
        <dbReference type="ARBA" id="ARBA00012438"/>
    </source>
</evidence>
<comment type="catalytic activity">
    <reaction evidence="1">
        <text>ATP + protein L-histidine = ADP + protein N-phospho-L-histidine.</text>
        <dbReference type="EC" id="2.7.13.3"/>
    </reaction>
</comment>
<dbReference type="CDD" id="cd00075">
    <property type="entry name" value="HATPase"/>
    <property type="match status" value="1"/>
</dbReference>
<dbReference type="PROSITE" id="PS50109">
    <property type="entry name" value="HIS_KIN"/>
    <property type="match status" value="1"/>
</dbReference>
<dbReference type="SMART" id="SM00387">
    <property type="entry name" value="HATPase_c"/>
    <property type="match status" value="1"/>
</dbReference>
<dbReference type="Pfam" id="PF00672">
    <property type="entry name" value="HAMP"/>
    <property type="match status" value="1"/>
</dbReference>
<dbReference type="GO" id="GO:0000155">
    <property type="term" value="F:phosphorelay sensor kinase activity"/>
    <property type="evidence" value="ECO:0007669"/>
    <property type="project" value="InterPro"/>
</dbReference>
<dbReference type="PROSITE" id="PS50885">
    <property type="entry name" value="HAMP"/>
    <property type="match status" value="1"/>
</dbReference>
<dbReference type="Pfam" id="PF02518">
    <property type="entry name" value="HATPase_c"/>
    <property type="match status" value="1"/>
</dbReference>
<dbReference type="SUPFAM" id="SSF55874">
    <property type="entry name" value="ATPase domain of HSP90 chaperone/DNA topoisomerase II/histidine kinase"/>
    <property type="match status" value="1"/>
</dbReference>
<evidence type="ECO:0000259" key="11">
    <source>
        <dbReference type="PROSITE" id="PS50885"/>
    </source>
</evidence>
<dbReference type="PANTHER" id="PTHR43065:SF10">
    <property type="entry name" value="PEROXIDE STRESS-ACTIVATED HISTIDINE KINASE MAK3"/>
    <property type="match status" value="1"/>
</dbReference>
<dbReference type="InterPro" id="IPR036097">
    <property type="entry name" value="HisK_dim/P_sf"/>
</dbReference>
<dbReference type="InterPro" id="IPR003660">
    <property type="entry name" value="HAMP_dom"/>
</dbReference>
<evidence type="ECO:0000256" key="9">
    <source>
        <dbReference type="ARBA" id="ARBA00023012"/>
    </source>
</evidence>
<dbReference type="GO" id="GO:0016020">
    <property type="term" value="C:membrane"/>
    <property type="evidence" value="ECO:0007669"/>
    <property type="project" value="UniProtKB-SubCell"/>
</dbReference>
<keyword evidence="5" id="KW-0808">Transferase</keyword>
<dbReference type="InterPro" id="IPR036890">
    <property type="entry name" value="HATPase_C_sf"/>
</dbReference>
<comment type="subcellular location">
    <subcellularLocation>
        <location evidence="2">Membrane</location>
    </subcellularLocation>
</comment>
<feature type="domain" description="HAMP" evidence="11">
    <location>
        <begin position="301"/>
        <end position="353"/>
    </location>
</feature>
<accession>A0A0X7K4L1</accession>
<dbReference type="EMBL" id="LRMR01000011">
    <property type="protein sequence ID" value="KWU50678.1"/>
    <property type="molecule type" value="Genomic_DNA"/>
</dbReference>
<dbReference type="PRINTS" id="PR00344">
    <property type="entry name" value="BCTRLSENSOR"/>
</dbReference>
<keyword evidence="7 12" id="KW-0418">Kinase</keyword>
<dbReference type="CDD" id="cd06225">
    <property type="entry name" value="HAMP"/>
    <property type="match status" value="1"/>
</dbReference>
<feature type="domain" description="Histidine kinase" evidence="10">
    <location>
        <begin position="373"/>
        <end position="580"/>
    </location>
</feature>
<dbReference type="Gene3D" id="6.10.340.10">
    <property type="match status" value="1"/>
</dbReference>
<evidence type="ECO:0000259" key="10">
    <source>
        <dbReference type="PROSITE" id="PS50109"/>
    </source>
</evidence>
<evidence type="ECO:0000313" key="13">
    <source>
        <dbReference type="Proteomes" id="UP000067111"/>
    </source>
</evidence>
<dbReference type="GO" id="GO:0005524">
    <property type="term" value="F:ATP binding"/>
    <property type="evidence" value="ECO:0007669"/>
    <property type="project" value="UniProtKB-KW"/>
</dbReference>
<dbReference type="PANTHER" id="PTHR43065">
    <property type="entry name" value="SENSOR HISTIDINE KINASE"/>
    <property type="match status" value="1"/>
</dbReference>
<comment type="caution">
    <text evidence="12">The sequence shown here is derived from an EMBL/GenBank/DDBJ whole genome shotgun (WGS) entry which is preliminary data.</text>
</comment>
<dbReference type="Pfam" id="PF00512">
    <property type="entry name" value="HisKA"/>
    <property type="match status" value="1"/>
</dbReference>
<evidence type="ECO:0000256" key="2">
    <source>
        <dbReference type="ARBA" id="ARBA00004370"/>
    </source>
</evidence>
<dbReference type="CDD" id="cd00082">
    <property type="entry name" value="HisKA"/>
    <property type="match status" value="1"/>
</dbReference>
<dbReference type="RefSeq" id="WP_060754439.1">
    <property type="nucleotide sequence ID" value="NZ_LRMR01000011.1"/>
</dbReference>
<evidence type="ECO:0000256" key="4">
    <source>
        <dbReference type="ARBA" id="ARBA00022553"/>
    </source>
</evidence>
<dbReference type="InterPro" id="IPR003594">
    <property type="entry name" value="HATPase_dom"/>
</dbReference>
<proteinExistence type="predicted"/>
<dbReference type="InterPro" id="IPR003661">
    <property type="entry name" value="HisK_dim/P_dom"/>
</dbReference>
<dbReference type="Proteomes" id="UP000067111">
    <property type="component" value="Unassembled WGS sequence"/>
</dbReference>
<dbReference type="SMART" id="SM00388">
    <property type="entry name" value="HisKA"/>
    <property type="match status" value="1"/>
</dbReference>
<keyword evidence="9" id="KW-0902">Two-component regulatory system</keyword>
<dbReference type="InterPro" id="IPR005467">
    <property type="entry name" value="His_kinase_dom"/>
</dbReference>
<protein>
    <recommendedName>
        <fullName evidence="3">histidine kinase</fullName>
        <ecNumber evidence="3">2.7.13.3</ecNumber>
    </recommendedName>
</protein>
<keyword evidence="4" id="KW-0597">Phosphoprotein</keyword>
<evidence type="ECO:0000256" key="5">
    <source>
        <dbReference type="ARBA" id="ARBA00022679"/>
    </source>
</evidence>
<dbReference type="Gene3D" id="1.10.287.130">
    <property type="match status" value="1"/>
</dbReference>
<dbReference type="EC" id="2.7.13.3" evidence="3"/>
<evidence type="ECO:0000313" key="12">
    <source>
        <dbReference type="EMBL" id="KWU50678.1"/>
    </source>
</evidence>
<evidence type="ECO:0000256" key="8">
    <source>
        <dbReference type="ARBA" id="ARBA00022840"/>
    </source>
</evidence>
<evidence type="ECO:0000256" key="1">
    <source>
        <dbReference type="ARBA" id="ARBA00000085"/>
    </source>
</evidence>
<sequence>MITKTRPKARPFAISRWSVQRKLVLAFWLVSVIPTMIAAELAATTLSQIFDSNVRIWLQESTKIVKDEVGNILHDNARMAKLFLRYTSPPSSKQAAKHDRLTADIANATDIDVVALIRASDHKVVFTTAADDVVKQINLTSNAVLQTVQVAGVTTGMVVSTFETTQDGEDYLLLVATYLDSSFLTSVADVHSLDLRLYLANPSGFSEIFSTQRFDNHPSRIPKNVETAMRATKQPSEQFTNNYSGLYWPIFNDAGDLQGVIFSGLLRHTSLVGLVNQSNLFLLIFLLSSALSLGAGVLVSRRLTKPLRDLSLGVNAVISGNYEHRVLVSGGDELAQLSSTFNHMTERLGELHHLEAQLRRRDRLHALGEVAMGLAHEIRNPLGIIKTATQLLHRRADLAETDKRHLEYVISEVSRINELITEFLDFAKPNPPLRVLQAARPVVEEILGFCGPELATHNIDAQIIDQAPGATLYADAKQIKQACLNLILNAVDEMPEGGRLTLGIASTNGYTVISIADTGQGIPADMMERIFTPFVTTKASGTGLGLAKVYSIMESHDGSIECASEKDAGATFSLYIPAQGEDDGDDEEGHDA</sequence>
<dbReference type="AlphaFoldDB" id="A0A0X7K4L1"/>
<evidence type="ECO:0000256" key="7">
    <source>
        <dbReference type="ARBA" id="ARBA00022777"/>
    </source>
</evidence>
<name>A0A0X7K4L1_9PSED</name>
<keyword evidence="8" id="KW-0067">ATP-binding</keyword>
<dbReference type="Gene3D" id="3.30.565.10">
    <property type="entry name" value="Histidine kinase-like ATPase, C-terminal domain"/>
    <property type="match status" value="1"/>
</dbReference>
<dbReference type="SUPFAM" id="SSF47384">
    <property type="entry name" value="Homodimeric domain of signal transducing histidine kinase"/>
    <property type="match status" value="1"/>
</dbReference>
<dbReference type="SMART" id="SM00304">
    <property type="entry name" value="HAMP"/>
    <property type="match status" value="1"/>
</dbReference>
<dbReference type="InterPro" id="IPR004358">
    <property type="entry name" value="Sig_transdc_His_kin-like_C"/>
</dbReference>
<evidence type="ECO:0000256" key="6">
    <source>
        <dbReference type="ARBA" id="ARBA00022741"/>
    </source>
</evidence>
<organism evidence="12 13">
    <name type="scientific">Pseudomonas palleroniana</name>
    <dbReference type="NCBI Taxonomy" id="191390"/>
    <lineage>
        <taxon>Bacteria</taxon>
        <taxon>Pseudomonadati</taxon>
        <taxon>Pseudomonadota</taxon>
        <taxon>Gammaproteobacteria</taxon>
        <taxon>Pseudomonadales</taxon>
        <taxon>Pseudomonadaceae</taxon>
        <taxon>Pseudomonas</taxon>
    </lineage>
</organism>
<dbReference type="OrthoDB" id="1931120at2"/>
<reference evidence="13" key="1">
    <citation type="submission" date="2016-01" db="EMBL/GenBank/DDBJ databases">
        <authorList>
            <person name="Gamez R.M."/>
            <person name="Rodriguez F."/>
            <person name="Bernal J.F."/>
            <person name="Agarwala R."/>
            <person name="Landsman D."/>
            <person name="Marino-Ramirez L."/>
        </authorList>
    </citation>
    <scope>NUCLEOTIDE SEQUENCE [LARGE SCALE GENOMIC DNA]</scope>
    <source>
        <strain evidence="13">Ps006</strain>
    </source>
</reference>